<evidence type="ECO:0000313" key="8">
    <source>
        <dbReference type="EMBL" id="WOL08192.1"/>
    </source>
</evidence>
<gene>
    <name evidence="8" type="ORF">Cni_G16944</name>
</gene>
<dbReference type="EMBL" id="CP136894">
    <property type="protein sequence ID" value="WOL08192.1"/>
    <property type="molecule type" value="Genomic_DNA"/>
</dbReference>
<feature type="region of interest" description="Disordered" evidence="6">
    <location>
        <begin position="317"/>
        <end position="336"/>
    </location>
</feature>
<dbReference type="Pfam" id="PF25512">
    <property type="entry name" value="zf-CCCH_AtC3H23"/>
    <property type="match status" value="1"/>
</dbReference>
<dbReference type="PANTHER" id="PTHR14493">
    <property type="entry name" value="UNKEMPT FAMILY MEMBER"/>
    <property type="match status" value="1"/>
</dbReference>
<keyword evidence="4" id="KW-0238">DNA-binding</keyword>
<name>A0AAQ3KLM9_9LILI</name>
<evidence type="ECO:0000256" key="5">
    <source>
        <dbReference type="PROSITE-ProRule" id="PRU00723"/>
    </source>
</evidence>
<evidence type="ECO:0000256" key="3">
    <source>
        <dbReference type="ARBA" id="ARBA00022833"/>
    </source>
</evidence>
<feature type="zinc finger region" description="C3H1-type" evidence="5">
    <location>
        <begin position="125"/>
        <end position="152"/>
    </location>
</feature>
<evidence type="ECO:0000259" key="7">
    <source>
        <dbReference type="PROSITE" id="PS50103"/>
    </source>
</evidence>
<protein>
    <recommendedName>
        <fullName evidence="7">C3H1-type domain-containing protein</fullName>
    </recommendedName>
</protein>
<keyword evidence="3 5" id="KW-0862">Zinc</keyword>
<dbReference type="GO" id="GO:0003677">
    <property type="term" value="F:DNA binding"/>
    <property type="evidence" value="ECO:0007669"/>
    <property type="project" value="UniProtKB-KW"/>
</dbReference>
<proteinExistence type="predicted"/>
<feature type="region of interest" description="Disordered" evidence="6">
    <location>
        <begin position="231"/>
        <end position="259"/>
    </location>
</feature>
<dbReference type="PROSITE" id="PS50103">
    <property type="entry name" value="ZF_C3H1"/>
    <property type="match status" value="1"/>
</dbReference>
<feature type="compositionally biased region" description="Pro residues" evidence="6">
    <location>
        <begin position="237"/>
        <end position="248"/>
    </location>
</feature>
<dbReference type="AlphaFoldDB" id="A0AAQ3KLM9"/>
<dbReference type="Gene3D" id="3.30.1370.210">
    <property type="match status" value="1"/>
</dbReference>
<dbReference type="InterPro" id="IPR045234">
    <property type="entry name" value="Unkempt-like"/>
</dbReference>
<evidence type="ECO:0000256" key="2">
    <source>
        <dbReference type="ARBA" id="ARBA00022771"/>
    </source>
</evidence>
<evidence type="ECO:0000256" key="6">
    <source>
        <dbReference type="SAM" id="MobiDB-lite"/>
    </source>
</evidence>
<dbReference type="InterPro" id="IPR057444">
    <property type="entry name" value="Znf-CCCH_AtC3H23-like"/>
</dbReference>
<accession>A0AAQ3KLM9</accession>
<keyword evidence="1 5" id="KW-0479">Metal-binding</keyword>
<reference evidence="8 9" key="1">
    <citation type="submission" date="2023-10" db="EMBL/GenBank/DDBJ databases">
        <title>Chromosome-scale genome assembly provides insights into flower coloration mechanisms of Canna indica.</title>
        <authorList>
            <person name="Li C."/>
        </authorList>
    </citation>
    <scope>NUCLEOTIDE SEQUENCE [LARGE SCALE GENOMIC DNA]</scope>
    <source>
        <tissue evidence="8">Flower</tissue>
    </source>
</reference>
<keyword evidence="2 5" id="KW-0863">Zinc-finger</keyword>
<evidence type="ECO:0000256" key="4">
    <source>
        <dbReference type="ARBA" id="ARBA00023125"/>
    </source>
</evidence>
<evidence type="ECO:0000313" key="9">
    <source>
        <dbReference type="Proteomes" id="UP001327560"/>
    </source>
</evidence>
<evidence type="ECO:0000256" key="1">
    <source>
        <dbReference type="ARBA" id="ARBA00022723"/>
    </source>
</evidence>
<sequence>MMMIGRGISHPNPTVHVPPWSPFDDPMPASSSPLPVSGVAAAGDGIVLDKAALSALQLYLGREEEEEEGAADSPPVVDAYTSDEFRMYEFKVRRCVRGRAHDWTECPFAHPGEKARRRDPQKHHYSGTPCPDFRKVCGCKRGDACELAHGVFECWLHPDRYRTQPCKDGIDCRRRVCFFAHTPDQLRVLPPQYQYSPSTAAAIDSYDGSPLRQQSALQSYLSKNFVSSPTSTLISPPKSPPRDSPPISPSGARLRRGSWPMSSSVNEIVASLRQLQLNRADSMPSSWGLHMTNGGFTSPRGALAGFNTGFCSLPSTPTAATAGWPEEEEPAERVESGRALRAKMFERLSKDSIFDRADATPDVEWVSELLK</sequence>
<organism evidence="8 9">
    <name type="scientific">Canna indica</name>
    <name type="common">Indian-shot</name>
    <dbReference type="NCBI Taxonomy" id="4628"/>
    <lineage>
        <taxon>Eukaryota</taxon>
        <taxon>Viridiplantae</taxon>
        <taxon>Streptophyta</taxon>
        <taxon>Embryophyta</taxon>
        <taxon>Tracheophyta</taxon>
        <taxon>Spermatophyta</taxon>
        <taxon>Magnoliopsida</taxon>
        <taxon>Liliopsida</taxon>
        <taxon>Zingiberales</taxon>
        <taxon>Cannaceae</taxon>
        <taxon>Canna</taxon>
    </lineage>
</organism>
<dbReference type="PANTHER" id="PTHR14493:SF155">
    <property type="entry name" value="ZINC FINGER CCCH DOMAIN-CONTAINING PROTEIN 20"/>
    <property type="match status" value="1"/>
</dbReference>
<keyword evidence="9" id="KW-1185">Reference proteome</keyword>
<dbReference type="Proteomes" id="UP001327560">
    <property type="component" value="Chromosome 5"/>
</dbReference>
<feature type="domain" description="C3H1-type" evidence="7">
    <location>
        <begin position="125"/>
        <end position="152"/>
    </location>
</feature>
<dbReference type="InterPro" id="IPR000571">
    <property type="entry name" value="Znf_CCCH"/>
</dbReference>
<dbReference type="GO" id="GO:0008270">
    <property type="term" value="F:zinc ion binding"/>
    <property type="evidence" value="ECO:0007669"/>
    <property type="project" value="UniProtKB-KW"/>
</dbReference>